<feature type="region of interest" description="Disordered" evidence="1">
    <location>
        <begin position="107"/>
        <end position="200"/>
    </location>
</feature>
<name>A0A8J2KCE3_9HEXA</name>
<proteinExistence type="predicted"/>
<feature type="compositionally biased region" description="Low complexity" evidence="1">
    <location>
        <begin position="339"/>
        <end position="348"/>
    </location>
</feature>
<evidence type="ECO:0000313" key="3">
    <source>
        <dbReference type="Proteomes" id="UP000708208"/>
    </source>
</evidence>
<gene>
    <name evidence="2" type="ORF">AFUS01_LOCUS21052</name>
</gene>
<evidence type="ECO:0000256" key="1">
    <source>
        <dbReference type="SAM" id="MobiDB-lite"/>
    </source>
</evidence>
<dbReference type="AlphaFoldDB" id="A0A8J2KCE3"/>
<dbReference type="Proteomes" id="UP000708208">
    <property type="component" value="Unassembled WGS sequence"/>
</dbReference>
<keyword evidence="3" id="KW-1185">Reference proteome</keyword>
<feature type="compositionally biased region" description="Basic residues" evidence="1">
    <location>
        <begin position="13"/>
        <end position="23"/>
    </location>
</feature>
<evidence type="ECO:0000313" key="2">
    <source>
        <dbReference type="EMBL" id="CAG7732541.1"/>
    </source>
</evidence>
<feature type="compositionally biased region" description="Polar residues" evidence="1">
    <location>
        <begin position="189"/>
        <end position="200"/>
    </location>
</feature>
<feature type="compositionally biased region" description="Low complexity" evidence="1">
    <location>
        <begin position="107"/>
        <end position="118"/>
    </location>
</feature>
<feature type="compositionally biased region" description="Pro residues" evidence="1">
    <location>
        <begin position="171"/>
        <end position="182"/>
    </location>
</feature>
<accession>A0A8J2KCE3</accession>
<feature type="compositionally biased region" description="Basic and acidic residues" evidence="1">
    <location>
        <begin position="1"/>
        <end position="12"/>
    </location>
</feature>
<feature type="compositionally biased region" description="Low complexity" evidence="1">
    <location>
        <begin position="40"/>
        <end position="57"/>
    </location>
</feature>
<protein>
    <submittedName>
        <fullName evidence="2">Uncharacterized protein</fullName>
    </submittedName>
</protein>
<feature type="region of interest" description="Disordered" evidence="1">
    <location>
        <begin position="339"/>
        <end position="360"/>
    </location>
</feature>
<organism evidence="2 3">
    <name type="scientific">Allacma fusca</name>
    <dbReference type="NCBI Taxonomy" id="39272"/>
    <lineage>
        <taxon>Eukaryota</taxon>
        <taxon>Metazoa</taxon>
        <taxon>Ecdysozoa</taxon>
        <taxon>Arthropoda</taxon>
        <taxon>Hexapoda</taxon>
        <taxon>Collembola</taxon>
        <taxon>Symphypleona</taxon>
        <taxon>Sminthuridae</taxon>
        <taxon>Allacma</taxon>
    </lineage>
</organism>
<sequence length="460" mass="48884">MHKYHTDKECNRPHHHHHHHKHQQQPSQKQKDTDEPEEQGCGSSSKRGGKDGSSSTGNTCLSQHQISCHCACSRGSGSSCQSHDEHDVSISHPDSVMCDLVLANANKSTEGTGSSSSKPINNRSLERKSSGCRKRISNWKTQRGQSEGDLLGIDVDSLDGSEYGRPGSSIPLPPPPPPPSSRKPPMYSQDYSSSGPTPQHLSCTIPPSNSFYCTEPSCCAYDNELMCLCPQPPPCCQVHGCCGNSMGGPPSSMEPGVVMCSGPMQGGMLPSGPMQGGMLPSGTMQGKMLPPGQMQGGMLLPSNQGQGGGMLPPNHQGQQGGMCLSSNQIPPPGMCSGSQGIMSSQGSSQHHHTGILRNSAPCPLSSSSNLQRHSVPSEFYDPNCCECESFYGPPSMGSNNFSLQRTSRRMVCGSPRVITSFDAHGASSCSQSVCYSQPFYPALPPPKISSSRRGPGWTEL</sequence>
<reference evidence="2" key="1">
    <citation type="submission" date="2021-06" db="EMBL/GenBank/DDBJ databases">
        <authorList>
            <person name="Hodson N. C."/>
            <person name="Mongue J. A."/>
            <person name="Jaron S. K."/>
        </authorList>
    </citation>
    <scope>NUCLEOTIDE SEQUENCE</scope>
</reference>
<comment type="caution">
    <text evidence="2">The sequence shown here is derived from an EMBL/GenBank/DDBJ whole genome shotgun (WGS) entry which is preliminary data.</text>
</comment>
<dbReference type="EMBL" id="CAJVCH010233443">
    <property type="protein sequence ID" value="CAG7732541.1"/>
    <property type="molecule type" value="Genomic_DNA"/>
</dbReference>
<feature type="region of interest" description="Disordered" evidence="1">
    <location>
        <begin position="1"/>
        <end position="58"/>
    </location>
</feature>